<evidence type="ECO:0000313" key="3">
    <source>
        <dbReference type="EMBL" id="NME10411.1"/>
    </source>
</evidence>
<dbReference type="SUPFAM" id="SSF54909">
    <property type="entry name" value="Dimeric alpha+beta barrel"/>
    <property type="match status" value="1"/>
</dbReference>
<dbReference type="Gene3D" id="3.30.70.1060">
    <property type="entry name" value="Dimeric alpha+beta barrel"/>
    <property type="match status" value="1"/>
</dbReference>
<dbReference type="PANTHER" id="PTHR37828">
    <property type="entry name" value="GSR2449 PROTEIN"/>
    <property type="match status" value="1"/>
</dbReference>
<comment type="similarity">
    <text evidence="1">Belongs to the YciI family.</text>
</comment>
<accession>A0AA44DME3</accession>
<proteinExistence type="inferred from homology"/>
<protein>
    <recommendedName>
        <fullName evidence="2">YCII-related domain-containing protein</fullName>
    </recommendedName>
</protein>
<comment type="caution">
    <text evidence="3">The sequence shown here is derived from an EMBL/GenBank/DDBJ whole genome shotgun (WGS) entry which is preliminary data.</text>
</comment>
<evidence type="ECO:0000256" key="1">
    <source>
        <dbReference type="ARBA" id="ARBA00007689"/>
    </source>
</evidence>
<evidence type="ECO:0000259" key="2">
    <source>
        <dbReference type="Pfam" id="PF03795"/>
    </source>
</evidence>
<name>A0AA44DME3_PARBF</name>
<sequence length="99" mass="11720">MKYFMVEGILKNPNKIDDTIMKEHMDYTQKAMDKGLILMSGLKSDMSGALFVMKSESIERLNEYLSNEPFKTYDIQDYKIVEFDAHYFNQSPSEWFKQL</sequence>
<gene>
    <name evidence="3" type="ORF">HF875_12825</name>
</gene>
<dbReference type="Pfam" id="PF03795">
    <property type="entry name" value="YCII"/>
    <property type="match status" value="1"/>
</dbReference>
<evidence type="ECO:0000313" key="4">
    <source>
        <dbReference type="Proteomes" id="UP000573963"/>
    </source>
</evidence>
<dbReference type="AlphaFoldDB" id="A0AA44DME3"/>
<dbReference type="RefSeq" id="WP_168932474.1">
    <property type="nucleotide sequence ID" value="NZ_JABAFD010000008.1"/>
</dbReference>
<dbReference type="EMBL" id="JABAFD010000008">
    <property type="protein sequence ID" value="NME10411.1"/>
    <property type="molecule type" value="Genomic_DNA"/>
</dbReference>
<feature type="domain" description="YCII-related" evidence="2">
    <location>
        <begin position="10"/>
        <end position="83"/>
    </location>
</feature>
<dbReference type="Proteomes" id="UP000573963">
    <property type="component" value="Unassembled WGS sequence"/>
</dbReference>
<reference evidence="3 4" key="1">
    <citation type="submission" date="2020-04" db="EMBL/GenBank/DDBJ databases">
        <authorList>
            <person name="Hitch T.C.A."/>
            <person name="Wylensek D."/>
            <person name="Clavel T."/>
        </authorList>
    </citation>
    <scope>NUCLEOTIDE SEQUENCE [LARGE SCALE GENOMIC DNA]</scope>
    <source>
        <strain evidence="3 4">Med78_4-601-WT-2</strain>
    </source>
</reference>
<dbReference type="PANTHER" id="PTHR37828:SF1">
    <property type="entry name" value="YCII-RELATED DOMAIN-CONTAINING PROTEIN"/>
    <property type="match status" value="1"/>
</dbReference>
<dbReference type="InterPro" id="IPR005545">
    <property type="entry name" value="YCII"/>
</dbReference>
<organism evidence="3 4">
    <name type="scientific">Paraclostridium bifermentans</name>
    <name type="common">Clostridium bifermentans</name>
    <dbReference type="NCBI Taxonomy" id="1490"/>
    <lineage>
        <taxon>Bacteria</taxon>
        <taxon>Bacillati</taxon>
        <taxon>Bacillota</taxon>
        <taxon>Clostridia</taxon>
        <taxon>Peptostreptococcales</taxon>
        <taxon>Peptostreptococcaceae</taxon>
        <taxon>Paraclostridium</taxon>
    </lineage>
</organism>
<dbReference type="InterPro" id="IPR011008">
    <property type="entry name" value="Dimeric_a/b-barrel"/>
</dbReference>